<proteinExistence type="predicted"/>
<dbReference type="eggNOG" id="ENOG502THX4">
    <property type="taxonomic scope" value="Eukaryota"/>
</dbReference>
<evidence type="ECO:0000313" key="2">
    <source>
        <dbReference type="WBParaSite" id="Csp11.Scaffold585.g4827.t1"/>
    </source>
</evidence>
<keyword evidence="1" id="KW-1185">Reference proteome</keyword>
<dbReference type="WBParaSite" id="Csp11.Scaffold585.g4827.t1">
    <property type="protein sequence ID" value="Csp11.Scaffold585.g4827.t1"/>
    <property type="gene ID" value="Csp11.Scaffold585.g4827"/>
</dbReference>
<organism evidence="1 2">
    <name type="scientific">Caenorhabditis tropicalis</name>
    <dbReference type="NCBI Taxonomy" id="1561998"/>
    <lineage>
        <taxon>Eukaryota</taxon>
        <taxon>Metazoa</taxon>
        <taxon>Ecdysozoa</taxon>
        <taxon>Nematoda</taxon>
        <taxon>Chromadorea</taxon>
        <taxon>Rhabditida</taxon>
        <taxon>Rhabditina</taxon>
        <taxon>Rhabditomorpha</taxon>
        <taxon>Rhabditoidea</taxon>
        <taxon>Rhabditidae</taxon>
        <taxon>Peloderinae</taxon>
        <taxon>Caenorhabditis</taxon>
    </lineage>
</organism>
<dbReference type="AlphaFoldDB" id="A0A1I7TDE3"/>
<accession>A0A1I7TDE3</accession>
<reference evidence="2" key="1">
    <citation type="submission" date="2016-11" db="UniProtKB">
        <authorList>
            <consortium name="WormBaseParasite"/>
        </authorList>
    </citation>
    <scope>IDENTIFICATION</scope>
</reference>
<protein>
    <submittedName>
        <fullName evidence="2">PRESAN domain-containing protein</fullName>
    </submittedName>
</protein>
<dbReference type="PANTHER" id="PTHR36946:SF5">
    <property type="entry name" value="SALIVARY LIPOCALIN"/>
    <property type="match status" value="1"/>
</dbReference>
<name>A0A1I7TDE3_9PELO</name>
<evidence type="ECO:0000313" key="1">
    <source>
        <dbReference type="Proteomes" id="UP000095282"/>
    </source>
</evidence>
<dbReference type="Proteomes" id="UP000095282">
    <property type="component" value="Unplaced"/>
</dbReference>
<dbReference type="PANTHER" id="PTHR36946">
    <property type="entry name" value="PROTEIN CBG13897-RELATED"/>
    <property type="match status" value="1"/>
</dbReference>
<sequence>MNVVKEWIPDNWKTKNAYLNKNNKLSNVTYAEESAYNFLKQRDAMRKFLRFMYRNTIDTKYFKEEEAQKMRDIWWKTDRDCKSNFTQTRPLFKNRTVTEFMKTHNDFGNKFEKLTEDYYYYNFYSADRLNWTLTAE</sequence>